<name>A0AAE0A4A6_9ROSI</name>
<dbReference type="GO" id="GO:0005634">
    <property type="term" value="C:nucleus"/>
    <property type="evidence" value="ECO:0007669"/>
    <property type="project" value="UniProtKB-SubCell"/>
</dbReference>
<evidence type="ECO:0000256" key="2">
    <source>
        <dbReference type="ARBA" id="ARBA00023015"/>
    </source>
</evidence>
<feature type="domain" description="TF-B3" evidence="6">
    <location>
        <begin position="6"/>
        <end position="113"/>
    </location>
</feature>
<accession>A0AAE0A4A6</accession>
<dbReference type="InterPro" id="IPR003340">
    <property type="entry name" value="B3_DNA-bd"/>
</dbReference>
<gene>
    <name evidence="7" type="ORF">Dsin_023935</name>
</gene>
<proteinExistence type="predicted"/>
<evidence type="ECO:0000256" key="1">
    <source>
        <dbReference type="ARBA" id="ARBA00004123"/>
    </source>
</evidence>
<evidence type="ECO:0000256" key="3">
    <source>
        <dbReference type="ARBA" id="ARBA00023125"/>
    </source>
</evidence>
<dbReference type="Pfam" id="PF02362">
    <property type="entry name" value="B3"/>
    <property type="match status" value="1"/>
</dbReference>
<organism evidence="7 8">
    <name type="scientific">Dipteronia sinensis</name>
    <dbReference type="NCBI Taxonomy" id="43782"/>
    <lineage>
        <taxon>Eukaryota</taxon>
        <taxon>Viridiplantae</taxon>
        <taxon>Streptophyta</taxon>
        <taxon>Embryophyta</taxon>
        <taxon>Tracheophyta</taxon>
        <taxon>Spermatophyta</taxon>
        <taxon>Magnoliopsida</taxon>
        <taxon>eudicotyledons</taxon>
        <taxon>Gunneridae</taxon>
        <taxon>Pentapetalae</taxon>
        <taxon>rosids</taxon>
        <taxon>malvids</taxon>
        <taxon>Sapindales</taxon>
        <taxon>Sapindaceae</taxon>
        <taxon>Hippocastanoideae</taxon>
        <taxon>Acereae</taxon>
        <taxon>Dipteronia</taxon>
    </lineage>
</organism>
<comment type="subcellular location">
    <subcellularLocation>
        <location evidence="1">Nucleus</location>
    </subcellularLocation>
</comment>
<evidence type="ECO:0000313" key="8">
    <source>
        <dbReference type="Proteomes" id="UP001281410"/>
    </source>
</evidence>
<dbReference type="GO" id="GO:0003677">
    <property type="term" value="F:DNA binding"/>
    <property type="evidence" value="ECO:0007669"/>
    <property type="project" value="UniProtKB-KW"/>
</dbReference>
<dbReference type="Gene3D" id="2.40.330.10">
    <property type="entry name" value="DNA-binding pseudobarrel domain"/>
    <property type="match status" value="1"/>
</dbReference>
<evidence type="ECO:0000259" key="6">
    <source>
        <dbReference type="PROSITE" id="PS50863"/>
    </source>
</evidence>
<keyword evidence="4" id="KW-0804">Transcription</keyword>
<evidence type="ECO:0000256" key="4">
    <source>
        <dbReference type="ARBA" id="ARBA00023163"/>
    </source>
</evidence>
<dbReference type="PROSITE" id="PS50863">
    <property type="entry name" value="B3"/>
    <property type="match status" value="1"/>
</dbReference>
<dbReference type="EMBL" id="JANJYJ010000007">
    <property type="protein sequence ID" value="KAK3200520.1"/>
    <property type="molecule type" value="Genomic_DNA"/>
</dbReference>
<protein>
    <recommendedName>
        <fullName evidence="6">TF-B3 domain-containing protein</fullName>
    </recommendedName>
</protein>
<evidence type="ECO:0000256" key="5">
    <source>
        <dbReference type="ARBA" id="ARBA00023242"/>
    </source>
</evidence>
<comment type="caution">
    <text evidence="7">The sequence shown here is derived from an EMBL/GenBank/DDBJ whole genome shotgun (WGS) entry which is preliminary data.</text>
</comment>
<keyword evidence="8" id="KW-1185">Reference proteome</keyword>
<reference evidence="7" key="1">
    <citation type="journal article" date="2023" name="Plant J.">
        <title>Genome sequences and population genomics provide insights into the demographic history, inbreeding, and mutation load of two 'living fossil' tree species of Dipteronia.</title>
        <authorList>
            <person name="Feng Y."/>
            <person name="Comes H.P."/>
            <person name="Chen J."/>
            <person name="Zhu S."/>
            <person name="Lu R."/>
            <person name="Zhang X."/>
            <person name="Li P."/>
            <person name="Qiu J."/>
            <person name="Olsen K.M."/>
            <person name="Qiu Y."/>
        </authorList>
    </citation>
    <scope>NUCLEOTIDE SEQUENCE</scope>
    <source>
        <strain evidence="7">NBL</strain>
    </source>
</reference>
<keyword evidence="5" id="KW-0539">Nucleus</keyword>
<dbReference type="Proteomes" id="UP001281410">
    <property type="component" value="Unassembled WGS sequence"/>
</dbReference>
<dbReference type="CDD" id="cd10017">
    <property type="entry name" value="B3_DNA"/>
    <property type="match status" value="1"/>
</dbReference>
<dbReference type="AlphaFoldDB" id="A0AAE0A4A6"/>
<keyword evidence="2" id="KW-0805">Transcription regulation</keyword>
<sequence length="135" mass="15785">MALPHFRVTKRLTYSDIFSKLELPTLIQDHMIPFMNGNHFLDLMAADIWGQQWPLRYYTRPAGHRRGPVFTKHRWRQFVEAKRLRVGDEFIFSGHQVIAADDGELEIQYNIEVKRASAITFRGQPVVLDVEYLAA</sequence>
<keyword evidence="3" id="KW-0238">DNA-binding</keyword>
<evidence type="ECO:0000313" key="7">
    <source>
        <dbReference type="EMBL" id="KAK3200520.1"/>
    </source>
</evidence>
<dbReference type="InterPro" id="IPR015300">
    <property type="entry name" value="DNA-bd_pseudobarrel_sf"/>
</dbReference>
<dbReference type="SUPFAM" id="SSF101936">
    <property type="entry name" value="DNA-binding pseudobarrel domain"/>
    <property type="match status" value="1"/>
</dbReference>